<dbReference type="EMBL" id="HACG01032636">
    <property type="protein sequence ID" value="CEK79501.1"/>
    <property type="molecule type" value="Transcribed_RNA"/>
</dbReference>
<evidence type="ECO:0000313" key="1">
    <source>
        <dbReference type="EMBL" id="CEK79501.1"/>
    </source>
</evidence>
<proteinExistence type="predicted"/>
<accession>A0A0B7AHH9</accession>
<name>A0A0B7AHH9_9EUPU</name>
<protein>
    <submittedName>
        <fullName evidence="1">Uncharacterized protein</fullName>
    </submittedName>
</protein>
<sequence length="49" mass="5583">MKQPDSNNHIPHSNSRPLFCSTIIIVYTKLVYCPATSHFDIQPPPTLLF</sequence>
<feature type="non-terminal residue" evidence="1">
    <location>
        <position position="49"/>
    </location>
</feature>
<reference evidence="1" key="1">
    <citation type="submission" date="2014-12" db="EMBL/GenBank/DDBJ databases">
        <title>Insight into the proteome of Arion vulgaris.</title>
        <authorList>
            <person name="Aradska J."/>
            <person name="Bulat T."/>
            <person name="Smidak R."/>
            <person name="Sarate P."/>
            <person name="Gangsoo J."/>
            <person name="Sialana F."/>
            <person name="Bilban M."/>
            <person name="Lubec G."/>
        </authorList>
    </citation>
    <scope>NUCLEOTIDE SEQUENCE</scope>
    <source>
        <tissue evidence="1">Skin</tissue>
    </source>
</reference>
<dbReference type="AlphaFoldDB" id="A0A0B7AHH9"/>
<organism evidence="1">
    <name type="scientific">Arion vulgaris</name>
    <dbReference type="NCBI Taxonomy" id="1028688"/>
    <lineage>
        <taxon>Eukaryota</taxon>
        <taxon>Metazoa</taxon>
        <taxon>Spiralia</taxon>
        <taxon>Lophotrochozoa</taxon>
        <taxon>Mollusca</taxon>
        <taxon>Gastropoda</taxon>
        <taxon>Heterobranchia</taxon>
        <taxon>Euthyneura</taxon>
        <taxon>Panpulmonata</taxon>
        <taxon>Eupulmonata</taxon>
        <taxon>Stylommatophora</taxon>
        <taxon>Helicina</taxon>
        <taxon>Arionoidea</taxon>
        <taxon>Arionidae</taxon>
        <taxon>Arion</taxon>
    </lineage>
</organism>
<gene>
    <name evidence="1" type="primary">ORF115778</name>
</gene>